<dbReference type="OrthoDB" id="9807419at2"/>
<dbReference type="InterPro" id="IPR005824">
    <property type="entry name" value="KOW"/>
</dbReference>
<dbReference type="PROSITE" id="PS01108">
    <property type="entry name" value="RIBOSOMAL_L24"/>
    <property type="match status" value="1"/>
</dbReference>
<evidence type="ECO:0000256" key="3">
    <source>
        <dbReference type="ARBA" id="ARBA00023274"/>
    </source>
</evidence>
<dbReference type="Gene3D" id="2.30.30.30">
    <property type="match status" value="1"/>
</dbReference>
<evidence type="ECO:0000313" key="9">
    <source>
        <dbReference type="Proteomes" id="UP000233248"/>
    </source>
</evidence>
<keyword evidence="5" id="KW-0694">RNA-binding</keyword>
<proteinExistence type="inferred from homology"/>
<comment type="similarity">
    <text evidence="1 5 6">Belongs to the universal ribosomal protein uL24 family.</text>
</comment>
<dbReference type="SMART" id="SM00739">
    <property type="entry name" value="KOW"/>
    <property type="match status" value="1"/>
</dbReference>
<dbReference type="GO" id="GO:1990904">
    <property type="term" value="C:ribonucleoprotein complex"/>
    <property type="evidence" value="ECO:0007669"/>
    <property type="project" value="UniProtKB-KW"/>
</dbReference>
<gene>
    <name evidence="5" type="primary">rplX</name>
    <name evidence="8" type="ORF">CP960_02010</name>
</gene>
<evidence type="ECO:0000256" key="5">
    <source>
        <dbReference type="HAMAP-Rule" id="MF_01326"/>
    </source>
</evidence>
<evidence type="ECO:0000313" key="8">
    <source>
        <dbReference type="EMBL" id="PKI81897.1"/>
    </source>
</evidence>
<dbReference type="PANTHER" id="PTHR12903">
    <property type="entry name" value="MITOCHONDRIAL RIBOSOMAL PROTEIN L24"/>
    <property type="match status" value="1"/>
</dbReference>
<dbReference type="InterPro" id="IPR041988">
    <property type="entry name" value="Ribosomal_uL24_KOW"/>
</dbReference>
<dbReference type="InterPro" id="IPR005825">
    <property type="entry name" value="Ribosomal_uL24_CS"/>
</dbReference>
<feature type="domain" description="KOW" evidence="7">
    <location>
        <begin position="6"/>
        <end position="33"/>
    </location>
</feature>
<dbReference type="CDD" id="cd06089">
    <property type="entry name" value="KOW_RPL26"/>
    <property type="match status" value="1"/>
</dbReference>
<dbReference type="GO" id="GO:0006412">
    <property type="term" value="P:translation"/>
    <property type="evidence" value="ECO:0007669"/>
    <property type="project" value="UniProtKB-UniRule"/>
</dbReference>
<dbReference type="HAMAP" id="MF_01326_B">
    <property type="entry name" value="Ribosomal_uL24_B"/>
    <property type="match status" value="1"/>
</dbReference>
<name>A0A2N1J5P5_9BACT</name>
<sequence length="79" mass="8572">MAIKLKIKKGDTVKIIAGDDKGKTGEVLQVLPKENKVIVKDCKVAKKTVKPDQEKNPNGGFVNKEMPIDISNVAKVEGN</sequence>
<protein>
    <recommendedName>
        <fullName evidence="4 5">Large ribosomal subunit protein uL24</fullName>
    </recommendedName>
</protein>
<dbReference type="EMBL" id="NXIF01000007">
    <property type="protein sequence ID" value="PKI81897.1"/>
    <property type="molecule type" value="Genomic_DNA"/>
</dbReference>
<dbReference type="InterPro" id="IPR014722">
    <property type="entry name" value="Rib_uL2_dom2"/>
</dbReference>
<dbReference type="GO" id="GO:0003735">
    <property type="term" value="F:structural constituent of ribosome"/>
    <property type="evidence" value="ECO:0007669"/>
    <property type="project" value="InterPro"/>
</dbReference>
<comment type="caution">
    <text evidence="8">The sequence shown here is derived from an EMBL/GenBank/DDBJ whole genome shotgun (WGS) entry which is preliminary data.</text>
</comment>
<keyword evidence="3 5" id="KW-0687">Ribonucleoprotein</keyword>
<dbReference type="SUPFAM" id="SSF50104">
    <property type="entry name" value="Translation proteins SH3-like domain"/>
    <property type="match status" value="1"/>
</dbReference>
<dbReference type="InterPro" id="IPR057264">
    <property type="entry name" value="Ribosomal_uL24_C"/>
</dbReference>
<comment type="subunit">
    <text evidence="5">Part of the 50S ribosomal subunit.</text>
</comment>
<dbReference type="InterPro" id="IPR008991">
    <property type="entry name" value="Translation_prot_SH3-like_sf"/>
</dbReference>
<dbReference type="RefSeq" id="WP_101183565.1">
    <property type="nucleotide sequence ID" value="NZ_CP031218.1"/>
</dbReference>
<evidence type="ECO:0000256" key="2">
    <source>
        <dbReference type="ARBA" id="ARBA00022980"/>
    </source>
</evidence>
<comment type="function">
    <text evidence="5">One of two assembly initiator proteins, it binds directly to the 5'-end of the 23S rRNA, where it nucleates assembly of the 50S subunit.</text>
</comment>
<keyword evidence="2 5" id="KW-0689">Ribosomal protein</keyword>
<evidence type="ECO:0000259" key="7">
    <source>
        <dbReference type="SMART" id="SM00739"/>
    </source>
</evidence>
<evidence type="ECO:0000256" key="6">
    <source>
        <dbReference type="RuleBase" id="RU003477"/>
    </source>
</evidence>
<dbReference type="NCBIfam" id="TIGR01079">
    <property type="entry name" value="rplX_bact"/>
    <property type="match status" value="1"/>
</dbReference>
<dbReference type="Pfam" id="PF17136">
    <property type="entry name" value="ribosomal_L24"/>
    <property type="match status" value="1"/>
</dbReference>
<dbReference type="GO" id="GO:0019843">
    <property type="term" value="F:rRNA binding"/>
    <property type="evidence" value="ECO:0007669"/>
    <property type="project" value="UniProtKB-UniRule"/>
</dbReference>
<comment type="function">
    <text evidence="5">One of the proteins that surrounds the polypeptide exit tunnel on the outside of the subunit.</text>
</comment>
<organism evidence="8 9">
    <name type="scientific">Malaciobacter halophilus</name>
    <dbReference type="NCBI Taxonomy" id="197482"/>
    <lineage>
        <taxon>Bacteria</taxon>
        <taxon>Pseudomonadati</taxon>
        <taxon>Campylobacterota</taxon>
        <taxon>Epsilonproteobacteria</taxon>
        <taxon>Campylobacterales</taxon>
        <taxon>Arcobacteraceae</taxon>
        <taxon>Malaciobacter</taxon>
    </lineage>
</organism>
<accession>A0A2N1J5P5</accession>
<dbReference type="GO" id="GO:0005840">
    <property type="term" value="C:ribosome"/>
    <property type="evidence" value="ECO:0007669"/>
    <property type="project" value="UniProtKB-KW"/>
</dbReference>
<dbReference type="KEGG" id="ahs:AHALO_0877"/>
<dbReference type="Proteomes" id="UP000233248">
    <property type="component" value="Unassembled WGS sequence"/>
</dbReference>
<evidence type="ECO:0000256" key="4">
    <source>
        <dbReference type="ARBA" id="ARBA00035206"/>
    </source>
</evidence>
<reference evidence="8 9" key="1">
    <citation type="submission" date="2017-09" db="EMBL/GenBank/DDBJ databases">
        <title>Genomics of the genus Arcobacter.</title>
        <authorList>
            <person name="Perez-Cataluna A."/>
            <person name="Figueras M.J."/>
            <person name="Salas-Masso N."/>
        </authorList>
    </citation>
    <scope>NUCLEOTIDE SEQUENCE [LARGE SCALE GENOMIC DNA]</scope>
    <source>
        <strain evidence="8 9">DSM 18005</strain>
    </source>
</reference>
<keyword evidence="9" id="KW-1185">Reference proteome</keyword>
<evidence type="ECO:0000256" key="1">
    <source>
        <dbReference type="ARBA" id="ARBA00010618"/>
    </source>
</evidence>
<dbReference type="AlphaFoldDB" id="A0A2N1J5P5"/>
<keyword evidence="5" id="KW-0699">rRNA-binding</keyword>
<dbReference type="InterPro" id="IPR003256">
    <property type="entry name" value="Ribosomal_uL24"/>
</dbReference>
<dbReference type="Pfam" id="PF00467">
    <property type="entry name" value="KOW"/>
    <property type="match status" value="1"/>
</dbReference>